<protein>
    <submittedName>
        <fullName evidence="1">Uncharacterized protein</fullName>
    </submittedName>
</protein>
<reference evidence="1 2" key="1">
    <citation type="journal article" date="2023" name="J. Hered.">
        <title>Chromosome-level genome of the wood stork (Mycteria americana) provides insight into avian chromosome evolution.</title>
        <authorList>
            <person name="Flamio R. Jr."/>
            <person name="Ramstad K.M."/>
        </authorList>
    </citation>
    <scope>NUCLEOTIDE SEQUENCE [LARGE SCALE GENOMIC DNA]</scope>
    <source>
        <strain evidence="1">JAX WOST 10</strain>
    </source>
</reference>
<keyword evidence="2" id="KW-1185">Reference proteome</keyword>
<comment type="caution">
    <text evidence="1">The sequence shown here is derived from an EMBL/GenBank/DDBJ whole genome shotgun (WGS) entry which is preliminary data.</text>
</comment>
<evidence type="ECO:0000313" key="2">
    <source>
        <dbReference type="Proteomes" id="UP001333110"/>
    </source>
</evidence>
<name>A0AAN7PX56_MYCAM</name>
<evidence type="ECO:0000313" key="1">
    <source>
        <dbReference type="EMBL" id="KAK4832913.1"/>
    </source>
</evidence>
<dbReference type="PANTHER" id="PTHR33332">
    <property type="entry name" value="REVERSE TRANSCRIPTASE DOMAIN-CONTAINING PROTEIN"/>
    <property type="match status" value="1"/>
</dbReference>
<accession>A0AAN7PX56</accession>
<sequence>MATDPGPDPDPLALLRTCLLAVDVSGNHGTPGCARLPSPDLLCSPRTGAMGLPRAHEDAALGCLLSSSAPGSLSPMKLPALSLLVQHLNGSSAHFRSREVILPLYSALVRPHLEYCVQLWGSQYKKDMDLLERVQRRATEMVRGLEHLSYEERLRELWLFSLDKRRLWGKPYCGLSIYKGGLTRHNGFKLKDGRFRLGIRKIFFAMRVVRHWNRLSRDVVDVPSLEVFKARLDGALSNLIYRCCYLLRTLRRCAVVTQGRTSLSCRLCPLLEFRNWREAGKHSHLEGEEVWGKQKDCWENWLDCQTQRIVISGSSPDSWLESMSGLILFNTFSSDREENREYILSISAGNTIVGKVAETNGRASIQGDLNNLKKWTNKDLLRDFSKDSCEVPHWGRIALRMSNWLSSNSAEKGLGFMWMPG</sequence>
<dbReference type="Proteomes" id="UP001333110">
    <property type="component" value="Unassembled WGS sequence"/>
</dbReference>
<dbReference type="AlphaFoldDB" id="A0AAN7PX56"/>
<gene>
    <name evidence="1" type="ORF">QYF61_026556</name>
</gene>
<proteinExistence type="predicted"/>
<organism evidence="1 2">
    <name type="scientific">Mycteria americana</name>
    <name type="common">Wood stork</name>
    <dbReference type="NCBI Taxonomy" id="33587"/>
    <lineage>
        <taxon>Eukaryota</taxon>
        <taxon>Metazoa</taxon>
        <taxon>Chordata</taxon>
        <taxon>Craniata</taxon>
        <taxon>Vertebrata</taxon>
        <taxon>Euteleostomi</taxon>
        <taxon>Archelosauria</taxon>
        <taxon>Archosauria</taxon>
        <taxon>Dinosauria</taxon>
        <taxon>Saurischia</taxon>
        <taxon>Theropoda</taxon>
        <taxon>Coelurosauria</taxon>
        <taxon>Aves</taxon>
        <taxon>Neognathae</taxon>
        <taxon>Neoaves</taxon>
        <taxon>Aequornithes</taxon>
        <taxon>Ciconiiformes</taxon>
        <taxon>Ciconiidae</taxon>
        <taxon>Mycteria</taxon>
    </lineage>
</organism>
<dbReference type="EMBL" id="JAUNZN010000001">
    <property type="protein sequence ID" value="KAK4832913.1"/>
    <property type="molecule type" value="Genomic_DNA"/>
</dbReference>